<name>A0A9X0CXP0_9CNID</name>
<organism evidence="4 5">
    <name type="scientific">Desmophyllum pertusum</name>
    <dbReference type="NCBI Taxonomy" id="174260"/>
    <lineage>
        <taxon>Eukaryota</taxon>
        <taxon>Metazoa</taxon>
        <taxon>Cnidaria</taxon>
        <taxon>Anthozoa</taxon>
        <taxon>Hexacorallia</taxon>
        <taxon>Scleractinia</taxon>
        <taxon>Caryophylliina</taxon>
        <taxon>Caryophylliidae</taxon>
        <taxon>Desmophyllum</taxon>
    </lineage>
</organism>
<evidence type="ECO:0000256" key="1">
    <source>
        <dbReference type="ARBA" id="ARBA00004123"/>
    </source>
</evidence>
<gene>
    <name evidence="4" type="primary">ERCC5_1</name>
    <name evidence="4" type="ORF">OS493_024140</name>
</gene>
<comment type="subcellular location">
    <subcellularLocation>
        <location evidence="1">Nucleus</location>
    </subcellularLocation>
</comment>
<dbReference type="EMBL" id="MU826368">
    <property type="protein sequence ID" value="KAJ7378193.1"/>
    <property type="molecule type" value="Genomic_DNA"/>
</dbReference>
<dbReference type="OrthoDB" id="31113at2759"/>
<keyword evidence="2" id="KW-0539">Nucleus</keyword>
<sequence length="282" mass="31743">MLTFASEKLGWSSSKTDEVLLPVLKQLNDKEKQMKIDQFFQVEFHETRKVKSKRIQRVLNRTFNPSSSDSDGEDEEKNNKKQKKSTDKISEKTTKVKQLQHNKRSHSTERNRNEEEKNDTGVNQAKRAKEENDIGGACSLTVNRCSSRRGRGRGRGKTRGNVNITPVESSNQKACKKLSLESQEKSSARPSSSDNKTETPLDSVRVSGEQTGRKRRGASVNTRGKDSKSFDEQENSTSDSSDSEDNDKNFYAGPKPVSVFRRGRGKERGKGRGRGSGRKRGR</sequence>
<feature type="compositionally biased region" description="Basic and acidic residues" evidence="3">
    <location>
        <begin position="178"/>
        <end position="187"/>
    </location>
</feature>
<protein>
    <submittedName>
        <fullName evidence="4">Nucleotide-excision repair, DNA incision, 3'-to lesion</fullName>
    </submittedName>
</protein>
<comment type="caution">
    <text evidence="4">The sequence shown here is derived from an EMBL/GenBank/DDBJ whole genome shotgun (WGS) entry which is preliminary data.</text>
</comment>
<dbReference type="GO" id="GO:0004520">
    <property type="term" value="F:DNA endonuclease activity"/>
    <property type="evidence" value="ECO:0007669"/>
    <property type="project" value="TreeGrafter"/>
</dbReference>
<dbReference type="AlphaFoldDB" id="A0A9X0CXP0"/>
<dbReference type="GO" id="GO:0003697">
    <property type="term" value="F:single-stranded DNA binding"/>
    <property type="evidence" value="ECO:0007669"/>
    <property type="project" value="TreeGrafter"/>
</dbReference>
<feature type="compositionally biased region" description="Basic and acidic residues" evidence="3">
    <location>
        <begin position="106"/>
        <end position="119"/>
    </location>
</feature>
<proteinExistence type="predicted"/>
<evidence type="ECO:0000256" key="2">
    <source>
        <dbReference type="ARBA" id="ARBA00023242"/>
    </source>
</evidence>
<evidence type="ECO:0000313" key="5">
    <source>
        <dbReference type="Proteomes" id="UP001163046"/>
    </source>
</evidence>
<dbReference type="GO" id="GO:0005634">
    <property type="term" value="C:nucleus"/>
    <property type="evidence" value="ECO:0007669"/>
    <property type="project" value="UniProtKB-SubCell"/>
</dbReference>
<evidence type="ECO:0000313" key="4">
    <source>
        <dbReference type="EMBL" id="KAJ7378193.1"/>
    </source>
</evidence>
<dbReference type="PANTHER" id="PTHR16171">
    <property type="entry name" value="DNA REPAIR PROTEIN COMPLEMENTING XP-G CELLS-RELATED"/>
    <property type="match status" value="1"/>
</dbReference>
<dbReference type="PANTHER" id="PTHR16171:SF7">
    <property type="entry name" value="DNA REPAIR PROTEIN RAD2"/>
    <property type="match status" value="1"/>
</dbReference>
<feature type="compositionally biased region" description="Polar residues" evidence="3">
    <location>
        <begin position="188"/>
        <end position="200"/>
    </location>
</feature>
<dbReference type="Proteomes" id="UP001163046">
    <property type="component" value="Unassembled WGS sequence"/>
</dbReference>
<keyword evidence="5" id="KW-1185">Reference proteome</keyword>
<feature type="compositionally biased region" description="Basic and acidic residues" evidence="3">
    <location>
        <begin position="84"/>
        <end position="94"/>
    </location>
</feature>
<feature type="compositionally biased region" description="Polar residues" evidence="3">
    <location>
        <begin position="161"/>
        <end position="173"/>
    </location>
</feature>
<feature type="compositionally biased region" description="Basic residues" evidence="3">
    <location>
        <begin position="261"/>
        <end position="282"/>
    </location>
</feature>
<reference evidence="4" key="1">
    <citation type="submission" date="2023-01" db="EMBL/GenBank/DDBJ databases">
        <title>Genome assembly of the deep-sea coral Lophelia pertusa.</title>
        <authorList>
            <person name="Herrera S."/>
            <person name="Cordes E."/>
        </authorList>
    </citation>
    <scope>NUCLEOTIDE SEQUENCE</scope>
    <source>
        <strain evidence="4">USNM1676648</strain>
        <tissue evidence="4">Polyp</tissue>
    </source>
</reference>
<feature type="region of interest" description="Disordered" evidence="3">
    <location>
        <begin position="48"/>
        <end position="282"/>
    </location>
</feature>
<feature type="compositionally biased region" description="Basic residues" evidence="3">
    <location>
        <begin position="146"/>
        <end position="158"/>
    </location>
</feature>
<accession>A0A9X0CXP0</accession>
<evidence type="ECO:0000256" key="3">
    <source>
        <dbReference type="SAM" id="MobiDB-lite"/>
    </source>
</evidence>